<dbReference type="InterPro" id="IPR043129">
    <property type="entry name" value="ATPase_NBD"/>
</dbReference>
<dbReference type="HOGENOM" id="CLU_039395_0_1_0"/>
<dbReference type="InterPro" id="IPR018484">
    <property type="entry name" value="FGGY_N"/>
</dbReference>
<dbReference type="PANTHER" id="PTHR10196:SF93">
    <property type="entry name" value="L-RHAMNULOKINASE"/>
    <property type="match status" value="1"/>
</dbReference>
<name>B1ZR98_OPITP</name>
<evidence type="ECO:0000256" key="1">
    <source>
        <dbReference type="ARBA" id="ARBA00009156"/>
    </source>
</evidence>
<evidence type="ECO:0000256" key="3">
    <source>
        <dbReference type="ARBA" id="ARBA00022741"/>
    </source>
</evidence>
<dbReference type="GO" id="GO:0008993">
    <property type="term" value="F:rhamnulokinase activity"/>
    <property type="evidence" value="ECO:0007669"/>
    <property type="project" value="InterPro"/>
</dbReference>
<keyword evidence="7" id="KW-0684">Rhamnose metabolism</keyword>
<dbReference type="GO" id="GO:0005829">
    <property type="term" value="C:cytosol"/>
    <property type="evidence" value="ECO:0007669"/>
    <property type="project" value="TreeGrafter"/>
</dbReference>
<organism evidence="10 11">
    <name type="scientific">Opitutus terrae (strain DSM 11246 / JCM 15787 / PB90-1)</name>
    <dbReference type="NCBI Taxonomy" id="452637"/>
    <lineage>
        <taxon>Bacteria</taxon>
        <taxon>Pseudomonadati</taxon>
        <taxon>Verrucomicrobiota</taxon>
        <taxon>Opitutia</taxon>
        <taxon>Opitutales</taxon>
        <taxon>Opitutaceae</taxon>
        <taxon>Opitutus</taxon>
    </lineage>
</organism>
<dbReference type="KEGG" id="ote:Oter_1300"/>
<dbReference type="eggNOG" id="COG1070">
    <property type="taxonomic scope" value="Bacteria"/>
</dbReference>
<keyword evidence="4 10" id="KW-0418">Kinase</keyword>
<dbReference type="InterPro" id="IPR013449">
    <property type="entry name" value="Rhamnulokinase"/>
</dbReference>
<reference evidence="10 11" key="1">
    <citation type="journal article" date="2011" name="J. Bacteriol.">
        <title>Genome sequence of the verrucomicrobium Opitutus terrae PB90-1, an abundant inhabitant of rice paddy soil ecosystems.</title>
        <authorList>
            <person name="van Passel M.W."/>
            <person name="Kant R."/>
            <person name="Palva A."/>
            <person name="Copeland A."/>
            <person name="Lucas S."/>
            <person name="Lapidus A."/>
            <person name="Glavina del Rio T."/>
            <person name="Pitluck S."/>
            <person name="Goltsman E."/>
            <person name="Clum A."/>
            <person name="Sun H."/>
            <person name="Schmutz J."/>
            <person name="Larimer F.W."/>
            <person name="Land M.L."/>
            <person name="Hauser L."/>
            <person name="Kyrpides N."/>
            <person name="Mikhailova N."/>
            <person name="Richardson P.P."/>
            <person name="Janssen P.H."/>
            <person name="de Vos W.M."/>
            <person name="Smidt H."/>
        </authorList>
    </citation>
    <scope>NUCLEOTIDE SEQUENCE [LARGE SCALE GENOMIC DNA]</scope>
    <source>
        <strain evidence="11">DSM 11246 / JCM 15787 / PB90-1</strain>
    </source>
</reference>
<dbReference type="Pfam" id="PF02782">
    <property type="entry name" value="FGGY_C"/>
    <property type="match status" value="1"/>
</dbReference>
<keyword evidence="6" id="KW-1015">Disulfide bond</keyword>
<dbReference type="GO" id="GO:0006071">
    <property type="term" value="P:glycerol metabolic process"/>
    <property type="evidence" value="ECO:0007669"/>
    <property type="project" value="TreeGrafter"/>
</dbReference>
<evidence type="ECO:0000256" key="2">
    <source>
        <dbReference type="ARBA" id="ARBA00022679"/>
    </source>
</evidence>
<feature type="domain" description="Carbohydrate kinase FGGY N-terminal" evidence="8">
    <location>
        <begin position="13"/>
        <end position="232"/>
    </location>
</feature>
<dbReference type="InterPro" id="IPR018485">
    <property type="entry name" value="FGGY_C"/>
</dbReference>
<dbReference type="Proteomes" id="UP000007013">
    <property type="component" value="Chromosome"/>
</dbReference>
<dbReference type="STRING" id="452637.Oter_1300"/>
<protein>
    <submittedName>
        <fullName evidence="10">Carbohydrate kinase FGGY</fullName>
    </submittedName>
</protein>
<dbReference type="AlphaFoldDB" id="B1ZR98"/>
<evidence type="ECO:0000313" key="11">
    <source>
        <dbReference type="Proteomes" id="UP000007013"/>
    </source>
</evidence>
<gene>
    <name evidence="10" type="ordered locus">Oter_1300</name>
</gene>
<keyword evidence="5" id="KW-0067">ATP-binding</keyword>
<dbReference type="Gene3D" id="3.30.420.40">
    <property type="match status" value="2"/>
</dbReference>
<dbReference type="OrthoDB" id="9761504at2"/>
<dbReference type="CDD" id="cd07771">
    <property type="entry name" value="ASKHA_NBD_FGGY_RhaB-like"/>
    <property type="match status" value="1"/>
</dbReference>
<keyword evidence="11" id="KW-1185">Reference proteome</keyword>
<comment type="similarity">
    <text evidence="1">Belongs to the FGGY kinase family.</text>
</comment>
<evidence type="ECO:0000256" key="7">
    <source>
        <dbReference type="ARBA" id="ARBA00023308"/>
    </source>
</evidence>
<evidence type="ECO:0000256" key="4">
    <source>
        <dbReference type="ARBA" id="ARBA00022777"/>
    </source>
</evidence>
<sequence length="482" mass="52081">MPRTPTTPLHCAAVDLGATSGRVIVGTWARNKLRLTEVHRFPNTFQSLGAHDYWNLPGLWAEVQTGLRQAAAQFKPIASVGVDTWGVDYVLVNDGGRLVFPAHAYRDARTQPGLKRLGNTRAALARVYAATGIPNVFYNSSLQLQEVVANCAAIEDLATRCLFLPDYFNYLLSGRMENELTIASTTQLLDVHSTNWSRQALDYFRIPAQWFSKPILAGTKLGQVTSLAELKATQVIAVPSHDTAAAYDAMPASPDGTDLFLSSGTWSLVGFESDQPLLGAEALEKRIANERTGRGGYRPLTNVIGLWLLERTLAAFDKRPKSGAEFDALAAAAAKLPAPKQLLDVSDLVFANPSSMRAAIDAQLKKRGAKPPRDLPGYARLICDSLGRGHADAMRAFERLAGRTFKRILIVGGGSKNQLLCQATADAAGVPVVSFSLEGTAVGNIASQLIALRAVKDLATFRAHLAQSIKQTTYQPKSRAQS</sequence>
<keyword evidence="3" id="KW-0547">Nucleotide-binding</keyword>
<dbReference type="GO" id="GO:0004370">
    <property type="term" value="F:glycerol kinase activity"/>
    <property type="evidence" value="ECO:0007669"/>
    <property type="project" value="TreeGrafter"/>
</dbReference>
<proteinExistence type="inferred from homology"/>
<dbReference type="EMBL" id="CP001032">
    <property type="protein sequence ID" value="ACB74585.1"/>
    <property type="molecule type" value="Genomic_DNA"/>
</dbReference>
<feature type="domain" description="Carbohydrate kinase FGGY C-terminal" evidence="9">
    <location>
        <begin position="260"/>
        <end position="451"/>
    </location>
</feature>
<evidence type="ECO:0000313" key="10">
    <source>
        <dbReference type="EMBL" id="ACB74585.1"/>
    </source>
</evidence>
<accession>B1ZR98</accession>
<dbReference type="PANTHER" id="PTHR10196">
    <property type="entry name" value="SUGAR KINASE"/>
    <property type="match status" value="1"/>
</dbReference>
<evidence type="ECO:0000259" key="8">
    <source>
        <dbReference type="Pfam" id="PF00370"/>
    </source>
</evidence>
<dbReference type="GO" id="GO:0005524">
    <property type="term" value="F:ATP binding"/>
    <property type="evidence" value="ECO:0007669"/>
    <property type="project" value="UniProtKB-KW"/>
</dbReference>
<dbReference type="Pfam" id="PF00370">
    <property type="entry name" value="FGGY_N"/>
    <property type="match status" value="1"/>
</dbReference>
<keyword evidence="2" id="KW-0808">Transferase</keyword>
<dbReference type="SUPFAM" id="SSF53067">
    <property type="entry name" value="Actin-like ATPase domain"/>
    <property type="match status" value="2"/>
</dbReference>
<dbReference type="GO" id="GO:0019301">
    <property type="term" value="P:rhamnose catabolic process"/>
    <property type="evidence" value="ECO:0007669"/>
    <property type="project" value="InterPro"/>
</dbReference>
<dbReference type="RefSeq" id="WP_012374123.1">
    <property type="nucleotide sequence ID" value="NC_010571.1"/>
</dbReference>
<evidence type="ECO:0000256" key="5">
    <source>
        <dbReference type="ARBA" id="ARBA00022840"/>
    </source>
</evidence>
<evidence type="ECO:0000259" key="9">
    <source>
        <dbReference type="Pfam" id="PF02782"/>
    </source>
</evidence>
<evidence type="ECO:0000256" key="6">
    <source>
        <dbReference type="ARBA" id="ARBA00023157"/>
    </source>
</evidence>